<gene>
    <name evidence="4" type="ORF">SAMN02745887_03736</name>
</gene>
<dbReference type="GO" id="GO:0006310">
    <property type="term" value="P:DNA recombination"/>
    <property type="evidence" value="ECO:0007669"/>
    <property type="project" value="UniProtKB-KW"/>
</dbReference>
<dbReference type="GO" id="GO:0003677">
    <property type="term" value="F:DNA binding"/>
    <property type="evidence" value="ECO:0007669"/>
    <property type="project" value="InterPro"/>
</dbReference>
<evidence type="ECO:0000313" key="5">
    <source>
        <dbReference type="Proteomes" id="UP000186513"/>
    </source>
</evidence>
<reference evidence="4 5" key="1">
    <citation type="submission" date="2016-11" db="EMBL/GenBank/DDBJ databases">
        <authorList>
            <person name="Jaros S."/>
            <person name="Januszkiewicz K."/>
            <person name="Wedrychowicz H."/>
        </authorList>
    </citation>
    <scope>NUCLEOTIDE SEQUENCE [LARGE SCALE GENOMIC DNA]</scope>
    <source>
        <strain evidence="4 5">DSM 18899</strain>
    </source>
</reference>
<dbReference type="PANTHER" id="PTHR30349:SF94">
    <property type="entry name" value="INTEGRASE_RECOMBINASE HI_1414-RELATED"/>
    <property type="match status" value="1"/>
</dbReference>
<dbReference type="InterPro" id="IPR013762">
    <property type="entry name" value="Integrase-like_cat_sf"/>
</dbReference>
<evidence type="ECO:0000256" key="2">
    <source>
        <dbReference type="ARBA" id="ARBA00023172"/>
    </source>
</evidence>
<dbReference type="PROSITE" id="PS51898">
    <property type="entry name" value="TYR_RECOMBINASE"/>
    <property type="match status" value="1"/>
</dbReference>
<dbReference type="Pfam" id="PF00589">
    <property type="entry name" value="Phage_integrase"/>
    <property type="match status" value="1"/>
</dbReference>
<feature type="domain" description="Tyr recombinase" evidence="3">
    <location>
        <begin position="182"/>
        <end position="356"/>
    </location>
</feature>
<keyword evidence="1" id="KW-0229">DNA integration</keyword>
<evidence type="ECO:0000313" key="4">
    <source>
        <dbReference type="EMBL" id="SFZ79549.1"/>
    </source>
</evidence>
<dbReference type="PANTHER" id="PTHR30349">
    <property type="entry name" value="PHAGE INTEGRASE-RELATED"/>
    <property type="match status" value="1"/>
</dbReference>
<dbReference type="OrthoDB" id="662444at2"/>
<dbReference type="CDD" id="cd00796">
    <property type="entry name" value="INT_Rci_Hp1_C"/>
    <property type="match status" value="1"/>
</dbReference>
<dbReference type="InterPro" id="IPR011010">
    <property type="entry name" value="DNA_brk_join_enz"/>
</dbReference>
<dbReference type="RefSeq" id="WP_072430205.1">
    <property type="nucleotide sequence ID" value="NZ_FPKR01000020.1"/>
</dbReference>
<dbReference type="EMBL" id="FPKR01000020">
    <property type="protein sequence ID" value="SFZ79549.1"/>
    <property type="molecule type" value="Genomic_DNA"/>
</dbReference>
<proteinExistence type="predicted"/>
<dbReference type="AlphaFoldDB" id="A0A1K2HS72"/>
<dbReference type="SUPFAM" id="SSF56349">
    <property type="entry name" value="DNA breaking-rejoining enzymes"/>
    <property type="match status" value="1"/>
</dbReference>
<protein>
    <submittedName>
        <fullName evidence="4">Phage integrase family protein</fullName>
    </submittedName>
</protein>
<name>A0A1K2HS72_9NEIS</name>
<evidence type="ECO:0000256" key="1">
    <source>
        <dbReference type="ARBA" id="ARBA00022908"/>
    </source>
</evidence>
<keyword evidence="5" id="KW-1185">Reference proteome</keyword>
<dbReference type="InterPro" id="IPR050090">
    <property type="entry name" value="Tyrosine_recombinase_XerCD"/>
</dbReference>
<accession>A0A1K2HS72</accession>
<dbReference type="Gene3D" id="1.10.443.10">
    <property type="entry name" value="Intergrase catalytic core"/>
    <property type="match status" value="1"/>
</dbReference>
<sequence>MATIIPIESGDGSKKWRATVRKKRNGKLILNRSKTFSSKKLAEQWATKLEAQLQDDEGISAVLAQASLSGQTLADVIHKHVAYFHQLKPFGETKRYTYKVLAEADFAQKPLHQLTSADILAWFTDRRVRLKSTPATLLQYFGNLRQVLQLAKPTFGVSLSVALIDDIRPTLKAGNMIGQGVERDRRLKPGEYRTLLAWFRKYDATRAKHLKMADLFRFLVRMPLRLGEACRISWSELDTKKRTAMIRDRKDPKNKLGNDQLVPILGRAWRIIQDLPRSSDEDRIFPYREESVSILFAKACEACGIENLHLHDLRHEATSRLFERGYAVQEVALVTGHKSWDMLRRYTQIRPESLHR</sequence>
<dbReference type="InterPro" id="IPR002104">
    <property type="entry name" value="Integrase_catalytic"/>
</dbReference>
<organism evidence="4 5">
    <name type="scientific">Chitinimonas taiwanensis DSM 18899</name>
    <dbReference type="NCBI Taxonomy" id="1121279"/>
    <lineage>
        <taxon>Bacteria</taxon>
        <taxon>Pseudomonadati</taxon>
        <taxon>Pseudomonadota</taxon>
        <taxon>Betaproteobacteria</taxon>
        <taxon>Neisseriales</taxon>
        <taxon>Chitinibacteraceae</taxon>
        <taxon>Chitinimonas</taxon>
    </lineage>
</organism>
<evidence type="ECO:0000259" key="3">
    <source>
        <dbReference type="PROSITE" id="PS51898"/>
    </source>
</evidence>
<dbReference type="STRING" id="1121279.SAMN02745887_03736"/>
<dbReference type="GO" id="GO:0015074">
    <property type="term" value="P:DNA integration"/>
    <property type="evidence" value="ECO:0007669"/>
    <property type="project" value="UniProtKB-KW"/>
</dbReference>
<keyword evidence="2" id="KW-0233">DNA recombination</keyword>
<dbReference type="Proteomes" id="UP000186513">
    <property type="component" value="Unassembled WGS sequence"/>
</dbReference>